<evidence type="ECO:0000256" key="4">
    <source>
        <dbReference type="ARBA" id="ARBA00022741"/>
    </source>
</evidence>
<dbReference type="InterPro" id="IPR010921">
    <property type="entry name" value="Trp_repressor/repl_initiator"/>
</dbReference>
<dbReference type="InterPro" id="IPR024633">
    <property type="entry name" value="DnaA_N_dom"/>
</dbReference>
<dbReference type="Gene3D" id="1.10.1750.10">
    <property type="match status" value="1"/>
</dbReference>
<feature type="region of interest" description="Disordered" evidence="8">
    <location>
        <begin position="118"/>
        <end position="153"/>
    </location>
</feature>
<dbReference type="Pfam" id="PF11638">
    <property type="entry name" value="DnaA_N"/>
    <property type="match status" value="1"/>
</dbReference>
<name>A0A6J7G717_9ZZZZ</name>
<dbReference type="NCBIfam" id="TIGR00362">
    <property type="entry name" value="DnaA"/>
    <property type="match status" value="1"/>
</dbReference>
<dbReference type="GO" id="GO:0003688">
    <property type="term" value="F:DNA replication origin binding"/>
    <property type="evidence" value="ECO:0007669"/>
    <property type="project" value="InterPro"/>
</dbReference>
<dbReference type="InterPro" id="IPR013317">
    <property type="entry name" value="DnaA_dom"/>
</dbReference>
<dbReference type="Pfam" id="PF00308">
    <property type="entry name" value="Bac_DnaA"/>
    <property type="match status" value="1"/>
</dbReference>
<dbReference type="InterPro" id="IPR013159">
    <property type="entry name" value="DnaA_C"/>
</dbReference>
<dbReference type="GO" id="GO:0006275">
    <property type="term" value="P:regulation of DNA replication"/>
    <property type="evidence" value="ECO:0007669"/>
    <property type="project" value="InterPro"/>
</dbReference>
<evidence type="ECO:0000256" key="7">
    <source>
        <dbReference type="ARBA" id="ARBA00023125"/>
    </source>
</evidence>
<protein>
    <submittedName>
        <fullName evidence="12">Unannotated protein</fullName>
    </submittedName>
</protein>
<dbReference type="InterPro" id="IPR003593">
    <property type="entry name" value="AAA+_ATPase"/>
</dbReference>
<dbReference type="GO" id="GO:0008289">
    <property type="term" value="F:lipid binding"/>
    <property type="evidence" value="ECO:0007669"/>
    <property type="project" value="UniProtKB-KW"/>
</dbReference>
<dbReference type="InterPro" id="IPR018312">
    <property type="entry name" value="Chromosome_initiator_DnaA_CS"/>
</dbReference>
<dbReference type="SUPFAM" id="SSF48295">
    <property type="entry name" value="TrpR-like"/>
    <property type="match status" value="1"/>
</dbReference>
<dbReference type="InterPro" id="IPR001957">
    <property type="entry name" value="Chromosome_initiator_DnaA"/>
</dbReference>
<dbReference type="InterPro" id="IPR027417">
    <property type="entry name" value="P-loop_NTPase"/>
</dbReference>
<dbReference type="Gene3D" id="1.10.8.60">
    <property type="match status" value="1"/>
</dbReference>
<evidence type="ECO:0000256" key="8">
    <source>
        <dbReference type="SAM" id="MobiDB-lite"/>
    </source>
</evidence>
<dbReference type="InterPro" id="IPR038454">
    <property type="entry name" value="DnaA_N_sf"/>
</dbReference>
<dbReference type="EMBL" id="CAEZYU010000004">
    <property type="protein sequence ID" value="CAB4728626.1"/>
    <property type="molecule type" value="Genomic_DNA"/>
</dbReference>
<dbReference type="GO" id="GO:0005886">
    <property type="term" value="C:plasma membrane"/>
    <property type="evidence" value="ECO:0007669"/>
    <property type="project" value="TreeGrafter"/>
</dbReference>
<keyword evidence="6" id="KW-0446">Lipid-binding</keyword>
<sequence>MDGPIETARAGGFSPVFYEVASQNVHQRKQETLGGEGAQVWAAASPLLALQVSDTVWSSTFQDMTGVEIVDDILTVSVPSQLVRQRIEQRYVELLLSALTDAGYPDLTLVIEVEIDTEQPEPESEATPRPESPASADSSAPSSTVSSDTPAKNSSRRYTFETFVIGQSNRFAHAAALSVAETPARSYNPLFVYGDAGLGKTHLLQSIANYVRENYPQYKVRYLSTETLLNEFVDAIRKNSQPEFKRRYREIDVLLVDDIQFMEGKEQLQEEFFHTFNTLHEAQRQIVLSSDRPPDAIATLEDRLRSRFKMGLITDIQPPDFETRLAILLKKGEQSNTKVPADVLEFIATNITYNIRELEGALIRVSAYAALNDEQLTVELAEIILADSISATKPRQITAGYISEKTAEMFGVEVEQLRSKSRTRDLVHARQVGMYVCRELTDLSYPQIGKEFGGRDHTTVIHAYDKISNLMQERRKTYDDVTLLIQQILAR</sequence>
<evidence type="ECO:0000256" key="6">
    <source>
        <dbReference type="ARBA" id="ARBA00023121"/>
    </source>
</evidence>
<dbReference type="SUPFAM" id="SSF52540">
    <property type="entry name" value="P-loop containing nucleoside triphosphate hydrolases"/>
    <property type="match status" value="1"/>
</dbReference>
<evidence type="ECO:0000256" key="1">
    <source>
        <dbReference type="ARBA" id="ARBA00006583"/>
    </source>
</evidence>
<evidence type="ECO:0000259" key="10">
    <source>
        <dbReference type="SMART" id="SM00760"/>
    </source>
</evidence>
<evidence type="ECO:0000256" key="3">
    <source>
        <dbReference type="ARBA" id="ARBA00022705"/>
    </source>
</evidence>
<dbReference type="PANTHER" id="PTHR30050">
    <property type="entry name" value="CHROMOSOMAL REPLICATION INITIATOR PROTEIN DNAA"/>
    <property type="match status" value="1"/>
</dbReference>
<evidence type="ECO:0000259" key="9">
    <source>
        <dbReference type="SMART" id="SM00382"/>
    </source>
</evidence>
<feature type="compositionally biased region" description="Low complexity" evidence="8">
    <location>
        <begin position="132"/>
        <end position="151"/>
    </location>
</feature>
<keyword evidence="3" id="KW-0235">DNA replication</keyword>
<dbReference type="InterPro" id="IPR020591">
    <property type="entry name" value="Chromosome_initiator_DnaA-like"/>
</dbReference>
<dbReference type="HAMAP" id="MF_00377">
    <property type="entry name" value="DnaA_bact"/>
    <property type="match status" value="1"/>
</dbReference>
<evidence type="ECO:0000313" key="12">
    <source>
        <dbReference type="EMBL" id="CAB4902946.1"/>
    </source>
</evidence>
<accession>A0A6J7G717</accession>
<keyword evidence="5" id="KW-0067">ATP-binding</keyword>
<keyword evidence="4" id="KW-0547">Nucleotide-binding</keyword>
<dbReference type="EMBL" id="CAFBMG010000063">
    <property type="protein sequence ID" value="CAB4902946.1"/>
    <property type="molecule type" value="Genomic_DNA"/>
</dbReference>
<dbReference type="AlphaFoldDB" id="A0A6J7G717"/>
<dbReference type="Gene3D" id="3.30.300.180">
    <property type="match status" value="1"/>
</dbReference>
<dbReference type="FunFam" id="3.40.50.300:FF:000150">
    <property type="entry name" value="Chromosomal replication initiator protein DnaA"/>
    <property type="match status" value="1"/>
</dbReference>
<dbReference type="PANTHER" id="PTHR30050:SF2">
    <property type="entry name" value="CHROMOSOMAL REPLICATION INITIATOR PROTEIN DNAA"/>
    <property type="match status" value="1"/>
</dbReference>
<dbReference type="SMART" id="SM00760">
    <property type="entry name" value="Bac_DnaA_C"/>
    <property type="match status" value="1"/>
</dbReference>
<comment type="similarity">
    <text evidence="1">Belongs to the DnaA family.</text>
</comment>
<dbReference type="PROSITE" id="PS01008">
    <property type="entry name" value="DNAA"/>
    <property type="match status" value="1"/>
</dbReference>
<dbReference type="Pfam" id="PF08299">
    <property type="entry name" value="Bac_DnaA_C"/>
    <property type="match status" value="1"/>
</dbReference>
<feature type="domain" description="AAA+ ATPase" evidence="9">
    <location>
        <begin position="186"/>
        <end position="314"/>
    </location>
</feature>
<dbReference type="GO" id="GO:0005524">
    <property type="term" value="F:ATP binding"/>
    <property type="evidence" value="ECO:0007669"/>
    <property type="project" value="UniProtKB-KW"/>
</dbReference>
<dbReference type="PRINTS" id="PR00051">
    <property type="entry name" value="DNAA"/>
</dbReference>
<dbReference type="NCBIfam" id="NF010686">
    <property type="entry name" value="PRK14086.1"/>
    <property type="match status" value="1"/>
</dbReference>
<evidence type="ECO:0000256" key="2">
    <source>
        <dbReference type="ARBA" id="ARBA00022490"/>
    </source>
</evidence>
<dbReference type="GO" id="GO:0006270">
    <property type="term" value="P:DNA replication initiation"/>
    <property type="evidence" value="ECO:0007669"/>
    <property type="project" value="InterPro"/>
</dbReference>
<gene>
    <name evidence="11" type="ORF">UFOPK2766_00162</name>
    <name evidence="12" type="ORF">UFOPK3519_00936</name>
</gene>
<dbReference type="SMART" id="SM00382">
    <property type="entry name" value="AAA"/>
    <property type="match status" value="1"/>
</dbReference>
<keyword evidence="7" id="KW-0238">DNA-binding</keyword>
<organism evidence="12">
    <name type="scientific">freshwater metagenome</name>
    <dbReference type="NCBI Taxonomy" id="449393"/>
    <lineage>
        <taxon>unclassified sequences</taxon>
        <taxon>metagenomes</taxon>
        <taxon>ecological metagenomes</taxon>
    </lineage>
</organism>
<dbReference type="FunFam" id="1.10.1750.10:FF:000002">
    <property type="entry name" value="Chromosomal replication initiator protein DnaA"/>
    <property type="match status" value="1"/>
</dbReference>
<proteinExistence type="inferred from homology"/>
<dbReference type="Gene3D" id="3.40.50.300">
    <property type="entry name" value="P-loop containing nucleotide triphosphate hydrolases"/>
    <property type="match status" value="1"/>
</dbReference>
<dbReference type="CDD" id="cd06571">
    <property type="entry name" value="Bac_DnaA_C"/>
    <property type="match status" value="1"/>
</dbReference>
<feature type="domain" description="Chromosomal replication initiator DnaA C-terminal" evidence="10">
    <location>
        <begin position="398"/>
        <end position="467"/>
    </location>
</feature>
<reference evidence="12" key="1">
    <citation type="submission" date="2020-05" db="EMBL/GenBank/DDBJ databases">
        <authorList>
            <person name="Chiriac C."/>
            <person name="Salcher M."/>
            <person name="Ghai R."/>
            <person name="Kavagutti S V."/>
        </authorList>
    </citation>
    <scope>NUCLEOTIDE SEQUENCE</scope>
</reference>
<keyword evidence="2" id="KW-0963">Cytoplasm</keyword>
<evidence type="ECO:0000256" key="5">
    <source>
        <dbReference type="ARBA" id="ARBA00022840"/>
    </source>
</evidence>
<evidence type="ECO:0000313" key="11">
    <source>
        <dbReference type="EMBL" id="CAB4728626.1"/>
    </source>
</evidence>
<dbReference type="CDD" id="cd00009">
    <property type="entry name" value="AAA"/>
    <property type="match status" value="1"/>
</dbReference>